<dbReference type="EMBL" id="VKLW01000009">
    <property type="protein sequence ID" value="TYK34143.1"/>
    <property type="molecule type" value="Genomic_DNA"/>
</dbReference>
<feature type="chain" id="PRO_5030116251" evidence="1">
    <location>
        <begin position="22"/>
        <end position="314"/>
    </location>
</feature>
<dbReference type="Proteomes" id="UP000324383">
    <property type="component" value="Unassembled WGS sequence"/>
</dbReference>
<proteinExistence type="predicted"/>
<evidence type="ECO:0000313" key="3">
    <source>
        <dbReference type="EMBL" id="TYK34143.1"/>
    </source>
</evidence>
<evidence type="ECO:0000313" key="4">
    <source>
        <dbReference type="Proteomes" id="UP000324383"/>
    </source>
</evidence>
<dbReference type="Pfam" id="PF19572">
    <property type="entry name" value="PorV"/>
    <property type="match status" value="1"/>
</dbReference>
<reference evidence="3 4" key="1">
    <citation type="submission" date="2019-07" db="EMBL/GenBank/DDBJ databases">
        <title>Draft Genome Sequences of Bacteroides pyogenes Strains Isolated from the Uterus Holstein Dairy Cows with Metritis.</title>
        <authorList>
            <person name="Cunha F."/>
            <person name="Galvao K.N."/>
            <person name="Jeon S.J."/>
            <person name="Jeong K.C."/>
        </authorList>
    </citation>
    <scope>NUCLEOTIDE SEQUENCE [LARGE SCALE GENOMIC DNA]</scope>
    <source>
        <strain evidence="3 4">KG-31</strain>
    </source>
</reference>
<dbReference type="AlphaFoldDB" id="A0A5D3EDD9"/>
<feature type="domain" description="Type IX secretion system protein PorV" evidence="2">
    <location>
        <begin position="34"/>
        <end position="222"/>
    </location>
</feature>
<sequence>MKNKILILFIVMFAMPGISQAQGRIMNAMEGQTSARNAGMGNAMMGNSSEMFLYDNLAAFSFSNRKFDAGVSTEIYPNSEVGRLRQYNLSSAYKFSGDRAVMAGFRYLGGTSIPAFNRNDDGRMIKPYEWTIDVGYSFFVIKNVVAYVSSSFFKSSVGNCNAHGVAFSAGMAYNKDLKLFKKKSLLNVGVRLMDVGKSVKFSEKGLSYDLPTSVVMGGELETELCNGHSLAYALSGRYFTTKEAHELLIGTGAEYSFKKMLFARVGYQYCREAADQLTMGIGAKYKRFKLNIAYGHAFSDYGVDRMTVSLGVEF</sequence>
<name>A0A5D3EDD9_9BACE</name>
<dbReference type="RefSeq" id="WP_148726591.1">
    <property type="nucleotide sequence ID" value="NZ_CP197398.1"/>
</dbReference>
<keyword evidence="4" id="KW-1185">Reference proteome</keyword>
<accession>A0A5D3EDD9</accession>
<evidence type="ECO:0000259" key="2">
    <source>
        <dbReference type="Pfam" id="PF19572"/>
    </source>
</evidence>
<dbReference type="NCBIfam" id="NF033709">
    <property type="entry name" value="PorV_fam"/>
    <property type="match status" value="1"/>
</dbReference>
<dbReference type="InterPro" id="IPR045741">
    <property type="entry name" value="PorV"/>
</dbReference>
<protein>
    <submittedName>
        <fullName evidence="3">PorV/PorQ family protein</fullName>
    </submittedName>
</protein>
<keyword evidence="1" id="KW-0732">Signal</keyword>
<evidence type="ECO:0000256" key="1">
    <source>
        <dbReference type="SAM" id="SignalP"/>
    </source>
</evidence>
<gene>
    <name evidence="3" type="ORF">FNJ60_05230</name>
</gene>
<comment type="caution">
    <text evidence="3">The sequence shown here is derived from an EMBL/GenBank/DDBJ whole genome shotgun (WGS) entry which is preliminary data.</text>
</comment>
<feature type="signal peptide" evidence="1">
    <location>
        <begin position="1"/>
        <end position="21"/>
    </location>
</feature>
<organism evidence="3 4">
    <name type="scientific">Bacteroides pyogenes</name>
    <dbReference type="NCBI Taxonomy" id="310300"/>
    <lineage>
        <taxon>Bacteria</taxon>
        <taxon>Pseudomonadati</taxon>
        <taxon>Bacteroidota</taxon>
        <taxon>Bacteroidia</taxon>
        <taxon>Bacteroidales</taxon>
        <taxon>Bacteroidaceae</taxon>
        <taxon>Bacteroides</taxon>
    </lineage>
</organism>